<comment type="catalytic activity">
    <reaction evidence="3 4">
        <text>[thioredoxin]-disulfide + L-methionine + H2O = L-methionine (S)-S-oxide + [thioredoxin]-dithiol</text>
        <dbReference type="Rhea" id="RHEA:19993"/>
        <dbReference type="Rhea" id="RHEA-COMP:10698"/>
        <dbReference type="Rhea" id="RHEA-COMP:10700"/>
        <dbReference type="ChEBI" id="CHEBI:15377"/>
        <dbReference type="ChEBI" id="CHEBI:29950"/>
        <dbReference type="ChEBI" id="CHEBI:50058"/>
        <dbReference type="ChEBI" id="CHEBI:57844"/>
        <dbReference type="ChEBI" id="CHEBI:58772"/>
        <dbReference type="EC" id="1.8.4.11"/>
    </reaction>
</comment>
<dbReference type="RefSeq" id="WP_073589706.1">
    <property type="nucleotide sequence ID" value="NZ_FRFD01000009.1"/>
</dbReference>
<dbReference type="InterPro" id="IPR036509">
    <property type="entry name" value="Met_Sox_Rdtase_MsrA_sf"/>
</dbReference>
<proteinExistence type="inferred from homology"/>
<evidence type="ECO:0000313" key="7">
    <source>
        <dbReference type="Proteomes" id="UP000184612"/>
    </source>
</evidence>
<comment type="similarity">
    <text evidence="4">Belongs to the MsrA Met sulfoxide reductase family.</text>
</comment>
<dbReference type="EMBL" id="FRFD01000009">
    <property type="protein sequence ID" value="SHO51159.1"/>
    <property type="molecule type" value="Genomic_DNA"/>
</dbReference>
<feature type="domain" description="Peptide methionine sulphoxide reductase MsrA" evidence="5">
    <location>
        <begin position="8"/>
        <end position="158"/>
    </location>
</feature>
<dbReference type="Gene3D" id="3.30.1060.10">
    <property type="entry name" value="Peptide methionine sulphoxide reductase MsrA"/>
    <property type="match status" value="1"/>
</dbReference>
<protein>
    <recommendedName>
        <fullName evidence="4">Peptide methionine sulfoxide reductase MsrA</fullName>
        <shortName evidence="4">Protein-methionine-S-oxide reductase</shortName>
        <ecNumber evidence="4">1.8.4.11</ecNumber>
    </recommendedName>
    <alternativeName>
        <fullName evidence="4">Peptide-methionine (S)-S-oxide reductase</fullName>
        <shortName evidence="4">Peptide Met(O) reductase</shortName>
    </alternativeName>
</protein>
<evidence type="ECO:0000259" key="5">
    <source>
        <dbReference type="Pfam" id="PF01625"/>
    </source>
</evidence>
<dbReference type="GO" id="GO:0033744">
    <property type="term" value="F:L-methionine:thioredoxin-disulfide S-oxidoreductase activity"/>
    <property type="evidence" value="ECO:0007669"/>
    <property type="project" value="RHEA"/>
</dbReference>
<dbReference type="EC" id="1.8.4.11" evidence="4"/>
<comment type="function">
    <text evidence="4">Has an important function as a repair enzyme for proteins that have been inactivated by oxidation. Catalyzes the reversible oxidation-reduction of methionine sulfoxide in proteins to methionine.</text>
</comment>
<name>A0A1M7YF03_9FIRM</name>
<evidence type="ECO:0000256" key="2">
    <source>
        <dbReference type="ARBA" id="ARBA00047806"/>
    </source>
</evidence>
<sequence>MADISNKEIYLAGGCFWGTEKYLSGIQGITNTSVGYANGNTENPTYQEVCNNNTGHAETVHVVYDPEKIDLAFILELYYDVINPTSVNKQGADEGSQYRTGIYYVDEEDLPVIRESLKELQKKYDKPIAIEVQPLKNYYMAEEYHQKYLDKNPNGYCHIRPDKFEKARMATK</sequence>
<dbReference type="PANTHER" id="PTHR42799:SF2">
    <property type="entry name" value="MITOCHONDRIAL PEPTIDE METHIONINE SULFOXIDE REDUCTASE"/>
    <property type="match status" value="1"/>
</dbReference>
<dbReference type="GO" id="GO:0005737">
    <property type="term" value="C:cytoplasm"/>
    <property type="evidence" value="ECO:0007669"/>
    <property type="project" value="TreeGrafter"/>
</dbReference>
<dbReference type="PANTHER" id="PTHR42799">
    <property type="entry name" value="MITOCHONDRIAL PEPTIDE METHIONINE SULFOXIDE REDUCTASE"/>
    <property type="match status" value="1"/>
</dbReference>
<dbReference type="GO" id="GO:0008113">
    <property type="term" value="F:peptide-methionine (S)-S-oxide reductase activity"/>
    <property type="evidence" value="ECO:0007669"/>
    <property type="project" value="UniProtKB-UniRule"/>
</dbReference>
<dbReference type="OrthoDB" id="4174719at2"/>
<accession>A0A1M7YF03</accession>
<keyword evidence="1 4" id="KW-0560">Oxidoreductase</keyword>
<organism evidence="6 7">
    <name type="scientific">Anaerocolumna xylanovorans DSM 12503</name>
    <dbReference type="NCBI Taxonomy" id="1121345"/>
    <lineage>
        <taxon>Bacteria</taxon>
        <taxon>Bacillati</taxon>
        <taxon>Bacillota</taxon>
        <taxon>Clostridia</taxon>
        <taxon>Lachnospirales</taxon>
        <taxon>Lachnospiraceae</taxon>
        <taxon>Anaerocolumna</taxon>
    </lineage>
</organism>
<dbReference type="Pfam" id="PF01625">
    <property type="entry name" value="PMSR"/>
    <property type="match status" value="1"/>
</dbReference>
<dbReference type="GO" id="GO:0034599">
    <property type="term" value="P:cellular response to oxidative stress"/>
    <property type="evidence" value="ECO:0007669"/>
    <property type="project" value="TreeGrafter"/>
</dbReference>
<dbReference type="NCBIfam" id="TIGR00401">
    <property type="entry name" value="msrA"/>
    <property type="match status" value="1"/>
</dbReference>
<evidence type="ECO:0000256" key="4">
    <source>
        <dbReference type="HAMAP-Rule" id="MF_01401"/>
    </source>
</evidence>
<dbReference type="STRING" id="1121345.SAMN02745217_03039"/>
<evidence type="ECO:0000313" key="6">
    <source>
        <dbReference type="EMBL" id="SHO51159.1"/>
    </source>
</evidence>
<dbReference type="Proteomes" id="UP000184612">
    <property type="component" value="Unassembled WGS sequence"/>
</dbReference>
<evidence type="ECO:0000256" key="1">
    <source>
        <dbReference type="ARBA" id="ARBA00023002"/>
    </source>
</evidence>
<keyword evidence="7" id="KW-1185">Reference proteome</keyword>
<dbReference type="HAMAP" id="MF_01401">
    <property type="entry name" value="MsrA"/>
    <property type="match status" value="1"/>
</dbReference>
<dbReference type="FunFam" id="3.30.1060.10:FF:000007">
    <property type="entry name" value="Peptide methionine sulfoxide reductase msrA/msrB"/>
    <property type="match status" value="1"/>
</dbReference>
<dbReference type="AlphaFoldDB" id="A0A1M7YF03"/>
<reference evidence="6 7" key="1">
    <citation type="submission" date="2016-12" db="EMBL/GenBank/DDBJ databases">
        <authorList>
            <person name="Song W.-J."/>
            <person name="Kurnit D.M."/>
        </authorList>
    </citation>
    <scope>NUCLEOTIDE SEQUENCE [LARGE SCALE GENOMIC DNA]</scope>
    <source>
        <strain evidence="6 7">DSM 12503</strain>
    </source>
</reference>
<dbReference type="SUPFAM" id="SSF55068">
    <property type="entry name" value="Peptide methionine sulfoxide reductase"/>
    <property type="match status" value="1"/>
</dbReference>
<dbReference type="InterPro" id="IPR002569">
    <property type="entry name" value="Met_Sox_Rdtase_MsrA_dom"/>
</dbReference>
<gene>
    <name evidence="4" type="primary">msrA</name>
    <name evidence="6" type="ORF">SAMN02745217_03039</name>
</gene>
<evidence type="ECO:0000256" key="3">
    <source>
        <dbReference type="ARBA" id="ARBA00048782"/>
    </source>
</evidence>
<feature type="active site" evidence="4">
    <location>
        <position position="15"/>
    </location>
</feature>
<comment type="catalytic activity">
    <reaction evidence="2 4">
        <text>L-methionyl-[protein] + [thioredoxin]-disulfide + H2O = L-methionyl-(S)-S-oxide-[protein] + [thioredoxin]-dithiol</text>
        <dbReference type="Rhea" id="RHEA:14217"/>
        <dbReference type="Rhea" id="RHEA-COMP:10698"/>
        <dbReference type="Rhea" id="RHEA-COMP:10700"/>
        <dbReference type="Rhea" id="RHEA-COMP:12313"/>
        <dbReference type="Rhea" id="RHEA-COMP:12315"/>
        <dbReference type="ChEBI" id="CHEBI:15377"/>
        <dbReference type="ChEBI" id="CHEBI:16044"/>
        <dbReference type="ChEBI" id="CHEBI:29950"/>
        <dbReference type="ChEBI" id="CHEBI:44120"/>
        <dbReference type="ChEBI" id="CHEBI:50058"/>
        <dbReference type="EC" id="1.8.4.11"/>
    </reaction>
</comment>
<dbReference type="InterPro" id="IPR050162">
    <property type="entry name" value="MsrA_MetSO_reductase"/>
</dbReference>